<keyword evidence="7" id="KW-1278">Translocase</keyword>
<dbReference type="PRINTS" id="PR00120">
    <property type="entry name" value="HATPASE"/>
</dbReference>
<dbReference type="InterPro" id="IPR036412">
    <property type="entry name" value="HAD-like_sf"/>
</dbReference>
<dbReference type="PANTHER" id="PTHR42861">
    <property type="entry name" value="CALCIUM-TRANSPORTING ATPASE"/>
    <property type="match status" value="1"/>
</dbReference>
<comment type="subcellular location">
    <subcellularLocation>
        <location evidence="1">Cell membrane</location>
        <topology evidence="1">Multi-pass membrane protein</topology>
    </subcellularLocation>
</comment>
<dbReference type="PROSITE" id="PS00154">
    <property type="entry name" value="ATPASE_E1_E2"/>
    <property type="match status" value="1"/>
</dbReference>
<dbReference type="SFLD" id="SFLDS00003">
    <property type="entry name" value="Haloacid_Dehalogenase"/>
    <property type="match status" value="1"/>
</dbReference>
<evidence type="ECO:0000256" key="1">
    <source>
        <dbReference type="ARBA" id="ARBA00004651"/>
    </source>
</evidence>
<feature type="transmembrane region" description="Helical" evidence="11">
    <location>
        <begin position="1404"/>
        <end position="1425"/>
    </location>
</feature>
<dbReference type="SUPFAM" id="SSF81665">
    <property type="entry name" value="Calcium ATPase, transmembrane domain M"/>
    <property type="match status" value="1"/>
</dbReference>
<dbReference type="NCBIfam" id="TIGR01494">
    <property type="entry name" value="ATPase_P-type"/>
    <property type="match status" value="2"/>
</dbReference>
<sequence length="1497" mass="156077">MVLRRALGAAVGLPARVGRIPADAVKGSLSVVRLVSAAAADREVHGPADGHRHIAVKGEGGEKFAADLETALEAVDGVSRAEVNGVLGHVLVVHEGVVDEDLLAIVDEVEREHGLEDEPHLRAVHPGEAGSLVSEAVHAGANLVGWGVAAVAATLRVAFLPSAVSAVLGLTDVNPPLRTALERTVGKRAADSCFSVGLLASQVLAAQPVGLLLSFSRRASHVAELRARRAVWHRRAADLVAERGSFQAEPLVRAPRPVPLPEGPVEGVQRWSGPFSATATAGAWAFTQDAGRAQGVLVAGVPKAARLGRESFCGQLSRALAERDALVLDTAFLRRLDRVDRVLLDAAALRTGRMIIDAVVPISAEYGPEALYARAHALADLTRPRAVARADGWLMSPLSRGSTLFDGEPDLAERIAVLRRRGALVLLLEHRDAPAALVSVVPELHPTAEALVASARKAGLVLITGDGRGLEQRLRVDGLRAGAPADAVRALQADAHVVALVSPEDREALSAADVGIGVLVDAAPPPWGADVLCGPGLETVCLLLDSVPRAHDNSRRSARTAKLGSLTALLLSAAGPAETSDRRAQLAVDLSGFSAFAQGAWAGLGLSRLPRPISVDRTPWHSWPAEEVLDHLDSAATGLTGEEAAKRRTGAGHESPHEHGLSRLVLEELDNPLTPALALGAGVSAVVGSVTDATLIGVVLATNAVLSGLQRLGADRALRGLVDRSAVKVRLTRPDGERAAAGEDLVPGDVIRFTAGDSVPADCRLLSADNLEMDESSLTGESQLVEKEAEPSFSPLVAERRSMVYQGTVVAAGEAVGVVVATGSSTEVGRTAHLAGAEYRETGVERRLRALTRVTLPVSLAAGISLLGSNLLRGQPFGRALGSAVSLAVAAVPEGLPFVATAAELATARRLTRRGALVRNPATIEALGRVDVLCFDKTGTLTEGRLRLRQVSDGVDSAPVEDLPDGLLEVVAVAMRAGPDLNGERPPHPTDRAVMYAVDELGLGGRMEKWERLDELPFEPARGYHAVLGASSTGRWLSVKGAPELVLERCATWQREGASRPFDAVARARVAEEIEALARRGFRVLAVADREMPVGRRAELTELTEEHVADLVFLGLLCIADPVRPTAAAAVARLRTAGVGIIMITGDHPSTAEAIAADLGILDGRVMTGADLDALSDAELAKALSDVSVFARMTPAQKARTVGALHALGKVVAVTGDGANDAPAIRLADVGIALGERASPAARESADVVITDNRIETITEAIADCRAMWRSTRDALAVLLGGNLGEIGFTVGTGVLMGASPLNVRQLLLVNMLTDLLPAIALAVRPPHRVTKADLLAEGPERSLGTALTHDICVRGVTTAAAAFAAFVLGLAGGTRLQASTTGLVALVATQLFQTIAAGGRDPLVFASGVFSLTVLAAVVQIPGLSHFFGCRPLLPHGWFVAYMAAASAAILAFVLTRIPIPDASAGIPARLREVVPAVLPERVRVRLAAFTAVLPV</sequence>
<keyword evidence="5" id="KW-0067">ATP-binding</keyword>
<evidence type="ECO:0000256" key="11">
    <source>
        <dbReference type="SAM" id="Phobius"/>
    </source>
</evidence>
<dbReference type="InterPro" id="IPR044492">
    <property type="entry name" value="P_typ_ATPase_HD_dom"/>
</dbReference>
<name>A0A3N1CNV7_9ACTN</name>
<evidence type="ECO:0000313" key="14">
    <source>
        <dbReference type="Proteomes" id="UP000272400"/>
    </source>
</evidence>
<evidence type="ECO:0000259" key="12">
    <source>
        <dbReference type="SMART" id="SM00831"/>
    </source>
</evidence>
<dbReference type="Pfam" id="PF00122">
    <property type="entry name" value="E1-E2_ATPase"/>
    <property type="match status" value="1"/>
</dbReference>
<evidence type="ECO:0000256" key="4">
    <source>
        <dbReference type="ARBA" id="ARBA00022741"/>
    </source>
</evidence>
<protein>
    <submittedName>
        <fullName evidence="13">Cation-transporting ATPase I</fullName>
    </submittedName>
</protein>
<dbReference type="RefSeq" id="WP_123661946.1">
    <property type="nucleotide sequence ID" value="NZ_RJKE01000001.1"/>
</dbReference>
<proteinExistence type="predicted"/>
<dbReference type="InterPro" id="IPR023299">
    <property type="entry name" value="ATPase_P-typ_cyto_dom_N"/>
</dbReference>
<evidence type="ECO:0000256" key="9">
    <source>
        <dbReference type="ARBA" id="ARBA00023136"/>
    </source>
</evidence>
<keyword evidence="4" id="KW-0547">Nucleotide-binding</keyword>
<dbReference type="PRINTS" id="PR00119">
    <property type="entry name" value="CATATPASE"/>
</dbReference>
<dbReference type="InterPro" id="IPR023298">
    <property type="entry name" value="ATPase_P-typ_TM_dom_sf"/>
</dbReference>
<dbReference type="FunFam" id="2.70.150.10:FF:000160">
    <property type="entry name" value="Sarcoplasmic/endoplasmic reticulum calcium ATPase 1"/>
    <property type="match status" value="1"/>
</dbReference>
<keyword evidence="9 11" id="KW-0472">Membrane</keyword>
<keyword evidence="2" id="KW-0597">Phosphoprotein</keyword>
<evidence type="ECO:0000256" key="6">
    <source>
        <dbReference type="ARBA" id="ARBA00022842"/>
    </source>
</evidence>
<dbReference type="Gene3D" id="3.40.50.1000">
    <property type="entry name" value="HAD superfamily/HAD-like"/>
    <property type="match status" value="2"/>
</dbReference>
<evidence type="ECO:0000256" key="7">
    <source>
        <dbReference type="ARBA" id="ARBA00022967"/>
    </source>
</evidence>
<evidence type="ECO:0000256" key="8">
    <source>
        <dbReference type="ARBA" id="ARBA00022989"/>
    </source>
</evidence>
<dbReference type="Gene3D" id="3.40.1110.10">
    <property type="entry name" value="Calcium-transporting ATPase, cytoplasmic domain N"/>
    <property type="match status" value="1"/>
</dbReference>
<comment type="catalytic activity">
    <reaction evidence="10">
        <text>ATP + H2O = ADP + phosphate + H(+)</text>
        <dbReference type="Rhea" id="RHEA:13065"/>
        <dbReference type="ChEBI" id="CHEBI:15377"/>
        <dbReference type="ChEBI" id="CHEBI:15378"/>
        <dbReference type="ChEBI" id="CHEBI:30616"/>
        <dbReference type="ChEBI" id="CHEBI:43474"/>
        <dbReference type="ChEBI" id="CHEBI:456216"/>
    </reaction>
</comment>
<feature type="transmembrane region" description="Helical" evidence="11">
    <location>
        <begin position="1352"/>
        <end position="1373"/>
    </location>
</feature>
<dbReference type="InterPro" id="IPR006068">
    <property type="entry name" value="ATPase_P-typ_cation-transptr_C"/>
</dbReference>
<accession>A0A3N1CNV7</accession>
<keyword evidence="8 11" id="KW-1133">Transmembrane helix</keyword>
<dbReference type="InterPro" id="IPR018303">
    <property type="entry name" value="ATPase_P-typ_P_site"/>
</dbReference>
<dbReference type="Proteomes" id="UP000272400">
    <property type="component" value="Unassembled WGS sequence"/>
</dbReference>
<dbReference type="SFLD" id="SFLDG00002">
    <property type="entry name" value="C1.7:_P-type_atpase_like"/>
    <property type="match status" value="1"/>
</dbReference>
<feature type="domain" description="Cation-transporting P-type ATPase N-terminal" evidence="12">
    <location>
        <begin position="619"/>
        <end position="689"/>
    </location>
</feature>
<dbReference type="Gene3D" id="2.70.150.10">
    <property type="entry name" value="Calcium-transporting ATPase, cytoplasmic transduction domain A"/>
    <property type="match status" value="1"/>
</dbReference>
<dbReference type="InterPro" id="IPR023214">
    <property type="entry name" value="HAD_sf"/>
</dbReference>
<dbReference type="GO" id="GO:0005886">
    <property type="term" value="C:plasma membrane"/>
    <property type="evidence" value="ECO:0007669"/>
    <property type="project" value="UniProtKB-SubCell"/>
</dbReference>
<comment type="caution">
    <text evidence="13">The sequence shown here is derived from an EMBL/GenBank/DDBJ whole genome shotgun (WGS) entry which is preliminary data.</text>
</comment>
<keyword evidence="14" id="KW-1185">Reference proteome</keyword>
<dbReference type="SFLD" id="SFLDF00027">
    <property type="entry name" value="p-type_atpase"/>
    <property type="match status" value="1"/>
</dbReference>
<evidence type="ECO:0000256" key="2">
    <source>
        <dbReference type="ARBA" id="ARBA00022553"/>
    </source>
</evidence>
<dbReference type="OrthoDB" id="9814270at2"/>
<evidence type="ECO:0000256" key="5">
    <source>
        <dbReference type="ARBA" id="ARBA00022840"/>
    </source>
</evidence>
<reference evidence="13 14" key="1">
    <citation type="submission" date="2018-11" db="EMBL/GenBank/DDBJ databases">
        <title>Sequencing the genomes of 1000 actinobacteria strains.</title>
        <authorList>
            <person name="Klenk H.-P."/>
        </authorList>
    </citation>
    <scope>NUCLEOTIDE SEQUENCE [LARGE SCALE GENOMIC DNA]</scope>
    <source>
        <strain evidence="13 14">DSM 44254</strain>
    </source>
</reference>
<dbReference type="SMART" id="SM00831">
    <property type="entry name" value="Cation_ATPase_N"/>
    <property type="match status" value="1"/>
</dbReference>
<dbReference type="InterPro" id="IPR059000">
    <property type="entry name" value="ATPase_P-type_domA"/>
</dbReference>
<evidence type="ECO:0000256" key="3">
    <source>
        <dbReference type="ARBA" id="ARBA00022692"/>
    </source>
</evidence>
<dbReference type="SUPFAM" id="SSF56784">
    <property type="entry name" value="HAD-like"/>
    <property type="match status" value="1"/>
</dbReference>
<feature type="transmembrane region" description="Helical" evidence="11">
    <location>
        <begin position="1437"/>
        <end position="1456"/>
    </location>
</feature>
<evidence type="ECO:0000313" key="13">
    <source>
        <dbReference type="EMBL" id="ROO82990.1"/>
    </source>
</evidence>
<gene>
    <name evidence="13" type="ORF">EDD29_0478</name>
</gene>
<dbReference type="GO" id="GO:0005524">
    <property type="term" value="F:ATP binding"/>
    <property type="evidence" value="ECO:0007669"/>
    <property type="project" value="UniProtKB-KW"/>
</dbReference>
<organism evidence="13 14">
    <name type="scientific">Actinocorallia herbida</name>
    <dbReference type="NCBI Taxonomy" id="58109"/>
    <lineage>
        <taxon>Bacteria</taxon>
        <taxon>Bacillati</taxon>
        <taxon>Actinomycetota</taxon>
        <taxon>Actinomycetes</taxon>
        <taxon>Streptosporangiales</taxon>
        <taxon>Thermomonosporaceae</taxon>
        <taxon>Actinocorallia</taxon>
    </lineage>
</organism>
<evidence type="ECO:0000256" key="10">
    <source>
        <dbReference type="ARBA" id="ARBA00049360"/>
    </source>
</evidence>
<dbReference type="Pfam" id="PF00689">
    <property type="entry name" value="Cation_ATPase_C"/>
    <property type="match status" value="1"/>
</dbReference>
<dbReference type="GO" id="GO:0016887">
    <property type="term" value="F:ATP hydrolysis activity"/>
    <property type="evidence" value="ECO:0007669"/>
    <property type="project" value="InterPro"/>
</dbReference>
<dbReference type="InterPro" id="IPR008250">
    <property type="entry name" value="ATPase_P-typ_transduc_dom_A_sf"/>
</dbReference>
<dbReference type="EMBL" id="RJKE01000001">
    <property type="protein sequence ID" value="ROO82990.1"/>
    <property type="molecule type" value="Genomic_DNA"/>
</dbReference>
<dbReference type="Pfam" id="PF00690">
    <property type="entry name" value="Cation_ATPase_N"/>
    <property type="match status" value="1"/>
</dbReference>
<keyword evidence="3 11" id="KW-0812">Transmembrane</keyword>
<keyword evidence="6" id="KW-0460">Magnesium</keyword>
<dbReference type="Gene3D" id="1.20.1110.10">
    <property type="entry name" value="Calcium-transporting ATPase, transmembrane domain"/>
    <property type="match status" value="2"/>
</dbReference>
<dbReference type="Pfam" id="PF13246">
    <property type="entry name" value="Cation_ATPase"/>
    <property type="match status" value="1"/>
</dbReference>
<dbReference type="InterPro" id="IPR004014">
    <property type="entry name" value="ATPase_P-typ_cation-transptr_N"/>
</dbReference>
<dbReference type="InterPro" id="IPR001757">
    <property type="entry name" value="P_typ_ATPase"/>
</dbReference>
<dbReference type="SUPFAM" id="SSF81653">
    <property type="entry name" value="Calcium ATPase, transduction domain A"/>
    <property type="match status" value="1"/>
</dbReference>